<reference evidence="6 7" key="1">
    <citation type="submission" date="2021-03" db="EMBL/GenBank/DDBJ databases">
        <authorList>
            <person name="So Y."/>
        </authorList>
    </citation>
    <scope>NUCLEOTIDE SEQUENCE [LARGE SCALE GENOMIC DNA]</scope>
    <source>
        <strain evidence="6 7">PWR1</strain>
    </source>
</reference>
<keyword evidence="2" id="KW-0285">Flavoprotein</keyword>
<evidence type="ECO:0000313" key="6">
    <source>
        <dbReference type="EMBL" id="MBP0464919.1"/>
    </source>
</evidence>
<dbReference type="SUPFAM" id="SSF48173">
    <property type="entry name" value="Cryptochrome/photolyase FAD-binding domain"/>
    <property type="match status" value="1"/>
</dbReference>
<dbReference type="PANTHER" id="PTHR11455">
    <property type="entry name" value="CRYPTOCHROME"/>
    <property type="match status" value="1"/>
</dbReference>
<comment type="caution">
    <text evidence="6">The sequence shown here is derived from an EMBL/GenBank/DDBJ whole genome shotgun (WGS) entry which is preliminary data.</text>
</comment>
<dbReference type="EMBL" id="JAGIYZ010000012">
    <property type="protein sequence ID" value="MBP0464919.1"/>
    <property type="molecule type" value="Genomic_DNA"/>
</dbReference>
<organism evidence="6 7">
    <name type="scientific">Roseomonas nitratireducens</name>
    <dbReference type="NCBI Taxonomy" id="2820810"/>
    <lineage>
        <taxon>Bacteria</taxon>
        <taxon>Pseudomonadati</taxon>
        <taxon>Pseudomonadota</taxon>
        <taxon>Alphaproteobacteria</taxon>
        <taxon>Acetobacterales</taxon>
        <taxon>Roseomonadaceae</taxon>
        <taxon>Roseomonas</taxon>
    </lineage>
</organism>
<dbReference type="InterPro" id="IPR002081">
    <property type="entry name" value="Cryptochrome/DNA_photolyase_1"/>
</dbReference>
<feature type="region of interest" description="Disordered" evidence="4">
    <location>
        <begin position="209"/>
        <end position="239"/>
    </location>
</feature>
<dbReference type="Gene3D" id="1.25.40.80">
    <property type="match status" value="1"/>
</dbReference>
<dbReference type="Proteomes" id="UP000680815">
    <property type="component" value="Unassembled WGS sequence"/>
</dbReference>
<proteinExistence type="predicted"/>
<dbReference type="RefSeq" id="WP_209352313.1">
    <property type="nucleotide sequence ID" value="NZ_JAGIYZ010000012.1"/>
</dbReference>
<keyword evidence="7" id="KW-1185">Reference proteome</keyword>
<name>A0ABS4AU74_9PROT</name>
<dbReference type="PANTHER" id="PTHR11455:SF9">
    <property type="entry name" value="CRYPTOCHROME CIRCADIAN CLOCK 5 ISOFORM X1"/>
    <property type="match status" value="1"/>
</dbReference>
<dbReference type="InterPro" id="IPR036134">
    <property type="entry name" value="Crypto/Photolyase_FAD-like_sf"/>
</dbReference>
<feature type="compositionally biased region" description="Pro residues" evidence="4">
    <location>
        <begin position="229"/>
        <end position="239"/>
    </location>
</feature>
<dbReference type="Gene3D" id="1.10.579.10">
    <property type="entry name" value="DNA Cyclobutane Dipyrimidine Photolyase, subunit A, domain 3"/>
    <property type="match status" value="1"/>
</dbReference>
<dbReference type="InterPro" id="IPR005101">
    <property type="entry name" value="Cryptochr/Photolyase_FAD-bd"/>
</dbReference>
<evidence type="ECO:0000256" key="4">
    <source>
        <dbReference type="SAM" id="MobiDB-lite"/>
    </source>
</evidence>
<protein>
    <submittedName>
        <fullName evidence="6">Deoxyribodipyrimidine photolyase</fullName>
    </submittedName>
</protein>
<evidence type="ECO:0000313" key="7">
    <source>
        <dbReference type="Proteomes" id="UP000680815"/>
    </source>
</evidence>
<feature type="domain" description="Cryptochrome/DNA photolyase FAD-binding" evidence="5">
    <location>
        <begin position="76"/>
        <end position="217"/>
    </location>
</feature>
<dbReference type="Pfam" id="PF03441">
    <property type="entry name" value="FAD_binding_7"/>
    <property type="match status" value="1"/>
</dbReference>
<gene>
    <name evidence="6" type="ORF">J5Y09_13435</name>
</gene>
<evidence type="ECO:0000259" key="5">
    <source>
        <dbReference type="Pfam" id="PF03441"/>
    </source>
</evidence>
<evidence type="ECO:0000256" key="2">
    <source>
        <dbReference type="ARBA" id="ARBA00022630"/>
    </source>
</evidence>
<evidence type="ECO:0000256" key="1">
    <source>
        <dbReference type="ARBA" id="ARBA00001974"/>
    </source>
</evidence>
<keyword evidence="3" id="KW-0274">FAD</keyword>
<sequence length="392" mass="42824">MTEIAPPSRAAALARLDAFAPRMGRAYEAGRNHDPGPGARRDVSMLSPHVRHRLVTERDLVAAAISQHGPRAAEKFIQEVFWRSYWKGWLEMRPVVWDRFRAARDAALAAPPPGHEAALRGETGIACFDAWARELIETGWLHNHARMWFASIWIFTLRLPWALGADVFLRHLLDADAASNTLSWRWVAGMQTRGKHYVARAENIARFTGGRFDPRGQLEEDPAPLDDGPAPPAAALPPPDRVPEGSALLLLHEDDLHPESLDLGAARIVAVAGVATADRRSPVGVAPGARAFAEGAMEDALARAAAHFGVPARRVALEDIAAFAAAHGAARIVTPWAPVGWTADALAPLKPLRLRRDWDSLCWPRATKGFFAFREHIPALTEALVMRGAAAR</sequence>
<accession>A0ABS4AU74</accession>
<evidence type="ECO:0000256" key="3">
    <source>
        <dbReference type="ARBA" id="ARBA00022827"/>
    </source>
</evidence>
<comment type="cofactor">
    <cofactor evidence="1">
        <name>FAD</name>
        <dbReference type="ChEBI" id="CHEBI:57692"/>
    </cofactor>
</comment>